<comment type="caution">
    <text evidence="1">The sequence shown here is derived from an EMBL/GenBank/DDBJ whole genome shotgun (WGS) entry which is preliminary data.</text>
</comment>
<sequence>MNRACVLEFLGRPAGLIVPQEDGSFRFFASVAEAYPLEDRVFQSTVDASAALRALKPRPGFSGRAPSFGSPGRRFAS</sequence>
<evidence type="ECO:0000313" key="2">
    <source>
        <dbReference type="Proteomes" id="UP001143372"/>
    </source>
</evidence>
<keyword evidence="2" id="KW-1185">Reference proteome</keyword>
<accession>A0A9W6J437</accession>
<name>A0A9W6J437_9HYPH</name>
<dbReference type="AlphaFoldDB" id="A0A9W6J437"/>
<organism evidence="1 2">
    <name type="scientific">Hansschlegelia plantiphila</name>
    <dbReference type="NCBI Taxonomy" id="374655"/>
    <lineage>
        <taxon>Bacteria</taxon>
        <taxon>Pseudomonadati</taxon>
        <taxon>Pseudomonadota</taxon>
        <taxon>Alphaproteobacteria</taxon>
        <taxon>Hyphomicrobiales</taxon>
        <taxon>Methylopilaceae</taxon>
        <taxon>Hansschlegelia</taxon>
    </lineage>
</organism>
<dbReference type="RefSeq" id="WP_271169242.1">
    <property type="nucleotide sequence ID" value="NZ_BSFI01000018.1"/>
</dbReference>
<reference evidence="1" key="2">
    <citation type="submission" date="2023-01" db="EMBL/GenBank/DDBJ databases">
        <authorList>
            <person name="Sun Q."/>
            <person name="Evtushenko L."/>
        </authorList>
    </citation>
    <scope>NUCLEOTIDE SEQUENCE</scope>
    <source>
        <strain evidence="1">VKM B-2347</strain>
    </source>
</reference>
<dbReference type="Proteomes" id="UP001143372">
    <property type="component" value="Unassembled WGS sequence"/>
</dbReference>
<dbReference type="EMBL" id="BSFI01000018">
    <property type="protein sequence ID" value="GLK69004.1"/>
    <property type="molecule type" value="Genomic_DNA"/>
</dbReference>
<gene>
    <name evidence="1" type="ORF">GCM10008179_26420</name>
</gene>
<protein>
    <submittedName>
        <fullName evidence="1">Uncharacterized protein</fullName>
    </submittedName>
</protein>
<evidence type="ECO:0000313" key="1">
    <source>
        <dbReference type="EMBL" id="GLK69004.1"/>
    </source>
</evidence>
<reference evidence="1" key="1">
    <citation type="journal article" date="2014" name="Int. J. Syst. Evol. Microbiol.">
        <title>Complete genome sequence of Corynebacterium casei LMG S-19264T (=DSM 44701T), isolated from a smear-ripened cheese.</title>
        <authorList>
            <consortium name="US DOE Joint Genome Institute (JGI-PGF)"/>
            <person name="Walter F."/>
            <person name="Albersmeier A."/>
            <person name="Kalinowski J."/>
            <person name="Ruckert C."/>
        </authorList>
    </citation>
    <scope>NUCLEOTIDE SEQUENCE</scope>
    <source>
        <strain evidence="1">VKM B-2347</strain>
    </source>
</reference>
<proteinExistence type="predicted"/>